<feature type="region of interest" description="Disordered" evidence="1">
    <location>
        <begin position="23"/>
        <end position="66"/>
    </location>
</feature>
<name>A0AAV2CFN0_9ROSI</name>
<dbReference type="Proteomes" id="UP001497516">
    <property type="component" value="Chromosome 1"/>
</dbReference>
<dbReference type="AlphaFoldDB" id="A0AAV2CFN0"/>
<gene>
    <name evidence="2" type="ORF">LTRI10_LOCUS3115</name>
</gene>
<protein>
    <submittedName>
        <fullName evidence="2">Uncharacterized protein</fullName>
    </submittedName>
</protein>
<proteinExistence type="predicted"/>
<reference evidence="2 3" key="1">
    <citation type="submission" date="2024-04" db="EMBL/GenBank/DDBJ databases">
        <authorList>
            <person name="Fracassetti M."/>
        </authorList>
    </citation>
    <scope>NUCLEOTIDE SEQUENCE [LARGE SCALE GENOMIC DNA]</scope>
</reference>
<dbReference type="EMBL" id="OZ034813">
    <property type="protein sequence ID" value="CAL1355348.1"/>
    <property type="molecule type" value="Genomic_DNA"/>
</dbReference>
<organism evidence="2 3">
    <name type="scientific">Linum trigynum</name>
    <dbReference type="NCBI Taxonomy" id="586398"/>
    <lineage>
        <taxon>Eukaryota</taxon>
        <taxon>Viridiplantae</taxon>
        <taxon>Streptophyta</taxon>
        <taxon>Embryophyta</taxon>
        <taxon>Tracheophyta</taxon>
        <taxon>Spermatophyta</taxon>
        <taxon>Magnoliopsida</taxon>
        <taxon>eudicotyledons</taxon>
        <taxon>Gunneridae</taxon>
        <taxon>Pentapetalae</taxon>
        <taxon>rosids</taxon>
        <taxon>fabids</taxon>
        <taxon>Malpighiales</taxon>
        <taxon>Linaceae</taxon>
        <taxon>Linum</taxon>
    </lineage>
</organism>
<evidence type="ECO:0000313" key="2">
    <source>
        <dbReference type="EMBL" id="CAL1355348.1"/>
    </source>
</evidence>
<accession>A0AAV2CFN0</accession>
<keyword evidence="3" id="KW-1185">Reference proteome</keyword>
<evidence type="ECO:0000313" key="3">
    <source>
        <dbReference type="Proteomes" id="UP001497516"/>
    </source>
</evidence>
<sequence>MHTRPPPCVRDQKNREDLVAVKCGSKGGNDESDTGFPTQIQLSPTARSSSPLLPPPSSRTQSATVAANATQLNRRKMEEYRNSNHKLNC</sequence>
<evidence type="ECO:0000256" key="1">
    <source>
        <dbReference type="SAM" id="MobiDB-lite"/>
    </source>
</evidence>